<feature type="compositionally biased region" description="Polar residues" evidence="1">
    <location>
        <begin position="12"/>
        <end position="23"/>
    </location>
</feature>
<proteinExistence type="predicted"/>
<feature type="compositionally biased region" description="Basic and acidic residues" evidence="1">
    <location>
        <begin position="164"/>
        <end position="204"/>
    </location>
</feature>
<protein>
    <submittedName>
        <fullName evidence="3">Uncharacterized protein</fullName>
    </submittedName>
</protein>
<feature type="compositionally biased region" description="Acidic residues" evidence="1">
    <location>
        <begin position="285"/>
        <end position="303"/>
    </location>
</feature>
<evidence type="ECO:0000256" key="1">
    <source>
        <dbReference type="SAM" id="MobiDB-lite"/>
    </source>
</evidence>
<dbReference type="InterPro" id="IPR043910">
    <property type="entry name" value="DUF5767"/>
</dbReference>
<keyword evidence="2" id="KW-0472">Membrane</keyword>
<feature type="compositionally biased region" description="Basic and acidic residues" evidence="1">
    <location>
        <begin position="275"/>
        <end position="284"/>
    </location>
</feature>
<feature type="region of interest" description="Disordered" evidence="1">
    <location>
        <begin position="1"/>
        <end position="131"/>
    </location>
</feature>
<organism evidence="3">
    <name type="scientific">Pithovirus LCPAC104</name>
    <dbReference type="NCBI Taxonomy" id="2506589"/>
    <lineage>
        <taxon>Viruses</taxon>
        <taxon>Pithoviruses</taxon>
    </lineage>
</organism>
<gene>
    <name evidence="3" type="ORF">LCPAC104_01540</name>
</gene>
<evidence type="ECO:0000256" key="2">
    <source>
        <dbReference type="SAM" id="Phobius"/>
    </source>
</evidence>
<name>A0A481Z4G3_9VIRU</name>
<feature type="compositionally biased region" description="Basic and acidic residues" evidence="1">
    <location>
        <begin position="76"/>
        <end position="88"/>
    </location>
</feature>
<dbReference type="Pfam" id="PF19071">
    <property type="entry name" value="DUF5767"/>
    <property type="match status" value="1"/>
</dbReference>
<feature type="compositionally biased region" description="Basic and acidic residues" evidence="1">
    <location>
        <begin position="99"/>
        <end position="112"/>
    </location>
</feature>
<sequence>MTTKPKKKQKNNRNVDNNISTSLKSDHMYNVEQNNSNNSENKIQKSPIDDTKIEIHGKKYNKDDIIRSSPKYVLTPERKPFSPKKNDEVNIPQRPVSPKKNDEVNSPKKNDEVNIPQRPVSPKKNDEVNSPRKFVVSPVAFLSTNEISEISENIIILDNGNSSNEKKSSDINHIENNDKSFKHIESSKTIFKQEERKNSNEQSKENNSISEEINKESNKDNDEETNIKIENNILEEINEQSNENNKNSKKENNDEETNIKVENNISDEINEQSDENNKNSKEENSVSEEIDKESNEDNDEENKDIEFYPVKIDNIRIPKVIDYSKFSKQKQFAIRNEFMIKFGILRESFPEYNIPHYGNNISLTELHLAYERICRHKVAKNNAKSYKEWLVTLWMGEELTMVKGLGINASGFTMNQLANIDKYKDLLLELGEKKSIIFMNSDWPVEIRIFFLSVINFLFFIAMRYLAIWIGPEIAEIVKNLFDGKMFHDNSSKEKKVSGNIPDIPEDYSGSGFGNILANLGTAYTKNAVKKNNLKKKGGIRRPKFREL</sequence>
<feature type="compositionally biased region" description="Basic and acidic residues" evidence="1">
    <location>
        <begin position="47"/>
        <end position="66"/>
    </location>
</feature>
<dbReference type="EMBL" id="MK500495">
    <property type="protein sequence ID" value="QBK90657.1"/>
    <property type="molecule type" value="Genomic_DNA"/>
</dbReference>
<feature type="transmembrane region" description="Helical" evidence="2">
    <location>
        <begin position="449"/>
        <end position="470"/>
    </location>
</feature>
<feature type="compositionally biased region" description="Low complexity" evidence="1">
    <location>
        <begin position="228"/>
        <end position="245"/>
    </location>
</feature>
<feature type="compositionally biased region" description="Basic residues" evidence="1">
    <location>
        <begin position="1"/>
        <end position="11"/>
    </location>
</feature>
<evidence type="ECO:0000313" key="3">
    <source>
        <dbReference type="EMBL" id="QBK90657.1"/>
    </source>
</evidence>
<reference evidence="3" key="1">
    <citation type="journal article" date="2019" name="MBio">
        <title>Virus Genomes from Deep Sea Sediments Expand the Ocean Megavirome and Support Independent Origins of Viral Gigantism.</title>
        <authorList>
            <person name="Backstrom D."/>
            <person name="Yutin N."/>
            <person name="Jorgensen S.L."/>
            <person name="Dharamshi J."/>
            <person name="Homa F."/>
            <person name="Zaremba-Niedwiedzka K."/>
            <person name="Spang A."/>
            <person name="Wolf Y.I."/>
            <person name="Koonin E.V."/>
            <person name="Ettema T.J."/>
        </authorList>
    </citation>
    <scope>NUCLEOTIDE SEQUENCE</scope>
</reference>
<feature type="region of interest" description="Disordered" evidence="1">
    <location>
        <begin position="156"/>
        <end position="304"/>
    </location>
</feature>
<feature type="compositionally biased region" description="Low complexity" evidence="1">
    <location>
        <begin position="30"/>
        <end position="41"/>
    </location>
</feature>
<keyword evidence="2" id="KW-0812">Transmembrane</keyword>
<accession>A0A481Z4G3</accession>
<keyword evidence="2" id="KW-1133">Transmembrane helix</keyword>